<evidence type="ECO:0000313" key="1">
    <source>
        <dbReference type="EMBL" id="PNI32795.1"/>
    </source>
</evidence>
<name>A0A2J8KCN3_PANTR</name>
<comment type="caution">
    <text evidence="1">The sequence shown here is derived from an EMBL/GenBank/DDBJ whole genome shotgun (WGS) entry which is preliminary data.</text>
</comment>
<dbReference type="AlphaFoldDB" id="A0A2J8KCN3"/>
<dbReference type="EMBL" id="NBAG03000378">
    <property type="protein sequence ID" value="PNI32795.1"/>
    <property type="molecule type" value="Genomic_DNA"/>
</dbReference>
<accession>A0A2J8KCN3</accession>
<protein>
    <submittedName>
        <fullName evidence="1">IDH3A isoform 17</fullName>
    </submittedName>
</protein>
<reference evidence="1 2" key="1">
    <citation type="submission" date="2017-12" db="EMBL/GenBank/DDBJ databases">
        <title>High-resolution comparative analysis of great ape genomes.</title>
        <authorList>
            <person name="Pollen A."/>
            <person name="Hastie A."/>
            <person name="Hormozdiari F."/>
            <person name="Dougherty M."/>
            <person name="Liu R."/>
            <person name="Chaisson M."/>
            <person name="Hoppe E."/>
            <person name="Hill C."/>
            <person name="Pang A."/>
            <person name="Hillier L."/>
            <person name="Baker C."/>
            <person name="Armstrong J."/>
            <person name="Shendure J."/>
            <person name="Paten B."/>
            <person name="Wilson R."/>
            <person name="Chao H."/>
            <person name="Schneider V."/>
            <person name="Ventura M."/>
            <person name="Kronenberg Z."/>
            <person name="Murali S."/>
            <person name="Gordon D."/>
            <person name="Cantsilieris S."/>
            <person name="Munson K."/>
            <person name="Nelson B."/>
            <person name="Raja A."/>
            <person name="Underwood J."/>
            <person name="Diekhans M."/>
            <person name="Fiddes I."/>
            <person name="Haussler D."/>
            <person name="Eichler E."/>
        </authorList>
    </citation>
    <scope>NUCLEOTIDE SEQUENCE [LARGE SCALE GENOMIC DNA]</scope>
    <source>
        <strain evidence="1">Yerkes chimp pedigree #C0471</strain>
    </source>
</reference>
<sequence length="42" mass="4604">MAGSAWISKVSRLLGAFHNPKQVTRGFTGGEMVLAQKFQLQL</sequence>
<organism evidence="1 2">
    <name type="scientific">Pan troglodytes</name>
    <name type="common">Chimpanzee</name>
    <dbReference type="NCBI Taxonomy" id="9598"/>
    <lineage>
        <taxon>Eukaryota</taxon>
        <taxon>Metazoa</taxon>
        <taxon>Chordata</taxon>
        <taxon>Craniata</taxon>
        <taxon>Vertebrata</taxon>
        <taxon>Euteleostomi</taxon>
        <taxon>Mammalia</taxon>
        <taxon>Eutheria</taxon>
        <taxon>Euarchontoglires</taxon>
        <taxon>Primates</taxon>
        <taxon>Haplorrhini</taxon>
        <taxon>Catarrhini</taxon>
        <taxon>Hominidae</taxon>
        <taxon>Pan</taxon>
    </lineage>
</organism>
<dbReference type="Proteomes" id="UP000236370">
    <property type="component" value="Unassembled WGS sequence"/>
</dbReference>
<evidence type="ECO:0000313" key="2">
    <source>
        <dbReference type="Proteomes" id="UP000236370"/>
    </source>
</evidence>
<gene>
    <name evidence="1" type="ORF">CK820_G0039843</name>
</gene>
<proteinExistence type="predicted"/>